<name>A0A2K9Z7N9_RHILE</name>
<proteinExistence type="predicted"/>
<evidence type="ECO:0008006" key="3">
    <source>
        <dbReference type="Google" id="ProtNLM"/>
    </source>
</evidence>
<sequence>MRVYHFIDEKWGLDNIRRRRLKIARISDLNDPFELEIASPDPTVRRAFRQTKAQLNGWAGLLCFSRDWRNPVQWAHYGDRHRGLCLGFDIPDPLLTTVVYRSRLLKADMVAMNGADDRQWEFYKKVLSTKYTHWKYENEVRLFIRLDDEDAQAKGLYFKSFDSEMALKEVIVGHRSELLRKDLIDAIGENAASVRLRRGRLAFNSYRVVTQSNPALWE</sequence>
<reference evidence="1 2" key="1">
    <citation type="submission" date="2017-11" db="EMBL/GenBank/DDBJ databases">
        <title>Complete genome of Rhizobium leguminosarum Norway, an ineffective micro-symbiont.</title>
        <authorList>
            <person name="Hoffrichter A."/>
            <person name="Liang J."/>
            <person name="Brachmann A."/>
            <person name="Marin M."/>
        </authorList>
    </citation>
    <scope>NUCLEOTIDE SEQUENCE [LARGE SCALE GENOMIC DNA]</scope>
    <source>
        <strain evidence="1 2">Norway</strain>
    </source>
</reference>
<protein>
    <recommendedName>
        <fullName evidence="3">DUF2971 domain-containing protein</fullName>
    </recommendedName>
</protein>
<organism evidence="1 2">
    <name type="scientific">Rhizobium leguminosarum</name>
    <dbReference type="NCBI Taxonomy" id="384"/>
    <lineage>
        <taxon>Bacteria</taxon>
        <taxon>Pseudomonadati</taxon>
        <taxon>Pseudomonadota</taxon>
        <taxon>Alphaproteobacteria</taxon>
        <taxon>Hyphomicrobiales</taxon>
        <taxon>Rhizobiaceae</taxon>
        <taxon>Rhizobium/Agrobacterium group</taxon>
        <taxon>Rhizobium</taxon>
    </lineage>
</organism>
<evidence type="ECO:0000313" key="1">
    <source>
        <dbReference type="EMBL" id="AUW44252.1"/>
    </source>
</evidence>
<dbReference type="RefSeq" id="WP_105007261.1">
    <property type="nucleotide sequence ID" value="NZ_CP025012.1"/>
</dbReference>
<accession>A0A2K9Z7N9</accession>
<evidence type="ECO:0000313" key="2">
    <source>
        <dbReference type="Proteomes" id="UP000238523"/>
    </source>
</evidence>
<dbReference type="EMBL" id="CP025012">
    <property type="protein sequence ID" value="AUW44252.1"/>
    <property type="molecule type" value="Genomic_DNA"/>
</dbReference>
<dbReference type="AlphaFoldDB" id="A0A2K9Z7N9"/>
<dbReference type="Proteomes" id="UP000238523">
    <property type="component" value="Chromosome"/>
</dbReference>
<gene>
    <name evidence="1" type="ORF">CUJ84_Chr003927</name>
</gene>